<keyword evidence="3" id="KW-1185">Reference proteome</keyword>
<protein>
    <submittedName>
        <fullName evidence="2">Uncharacterized protein</fullName>
    </submittedName>
</protein>
<name>A0A433DFY1_9FUNG</name>
<accession>A0A433DFY1</accession>
<gene>
    <name evidence="2" type="ORF">BC936DRAFT_141661</name>
</gene>
<feature type="region of interest" description="Disordered" evidence="1">
    <location>
        <begin position="1"/>
        <end position="22"/>
    </location>
</feature>
<evidence type="ECO:0000313" key="3">
    <source>
        <dbReference type="Proteomes" id="UP000268093"/>
    </source>
</evidence>
<evidence type="ECO:0000256" key="1">
    <source>
        <dbReference type="SAM" id="MobiDB-lite"/>
    </source>
</evidence>
<dbReference type="OrthoDB" id="44467at2759"/>
<proteinExistence type="predicted"/>
<dbReference type="Proteomes" id="UP000268093">
    <property type="component" value="Unassembled WGS sequence"/>
</dbReference>
<evidence type="ECO:0000313" key="2">
    <source>
        <dbReference type="EMBL" id="RUP49736.1"/>
    </source>
</evidence>
<organism evidence="2 3">
    <name type="scientific">Jimgerdemannia flammicorona</name>
    <dbReference type="NCBI Taxonomy" id="994334"/>
    <lineage>
        <taxon>Eukaryota</taxon>
        <taxon>Fungi</taxon>
        <taxon>Fungi incertae sedis</taxon>
        <taxon>Mucoromycota</taxon>
        <taxon>Mucoromycotina</taxon>
        <taxon>Endogonomycetes</taxon>
        <taxon>Endogonales</taxon>
        <taxon>Endogonaceae</taxon>
        <taxon>Jimgerdemannia</taxon>
    </lineage>
</organism>
<dbReference type="AlphaFoldDB" id="A0A433DFY1"/>
<comment type="caution">
    <text evidence="2">The sequence shown here is derived from an EMBL/GenBank/DDBJ whole genome shotgun (WGS) entry which is preliminary data.</text>
</comment>
<dbReference type="EMBL" id="RBNI01002022">
    <property type="protein sequence ID" value="RUP49736.1"/>
    <property type="molecule type" value="Genomic_DNA"/>
</dbReference>
<reference evidence="2 3" key="1">
    <citation type="journal article" date="2018" name="New Phytol.">
        <title>Phylogenomics of Endogonaceae and evolution of mycorrhizas within Mucoromycota.</title>
        <authorList>
            <person name="Chang Y."/>
            <person name="Desiro A."/>
            <person name="Na H."/>
            <person name="Sandor L."/>
            <person name="Lipzen A."/>
            <person name="Clum A."/>
            <person name="Barry K."/>
            <person name="Grigoriev I.V."/>
            <person name="Martin F.M."/>
            <person name="Stajich J.E."/>
            <person name="Smith M.E."/>
            <person name="Bonito G."/>
            <person name="Spatafora J.W."/>
        </authorList>
    </citation>
    <scope>NUCLEOTIDE SEQUENCE [LARGE SCALE GENOMIC DNA]</scope>
    <source>
        <strain evidence="2 3">GMNB39</strain>
    </source>
</reference>
<sequence>MCLLKPARSASSRTPFAPRKSSPSIVAYPSSFFERALSASLPTTDSHRPSATTRASLAGLGVGMTETALIITPSDTIK</sequence>